<protein>
    <submittedName>
        <fullName evidence="1">Uncharacterized protein</fullName>
    </submittedName>
</protein>
<dbReference type="EMBL" id="AHMM02000024">
    <property type="protein sequence ID" value="EQA35937.1"/>
    <property type="molecule type" value="Genomic_DNA"/>
</dbReference>
<sequence>MPSTGPNTVYFLSAIGTVLVESPALEVAQAERIPIKAVIIRILANRRGIYVFPLDETDLGLEDCSVSRFLIRLNDWKRYIFQGKNSILF</sequence>
<comment type="caution">
    <text evidence="1">The sequence shown here is derived from an EMBL/GenBank/DDBJ whole genome shotgun (WGS) entry which is preliminary data.</text>
</comment>
<evidence type="ECO:0000313" key="2">
    <source>
        <dbReference type="Proteomes" id="UP000018719"/>
    </source>
</evidence>
<organism evidence="1 2">
    <name type="scientific">Leptospira inadai serovar Lyme str. 10</name>
    <dbReference type="NCBI Taxonomy" id="1049790"/>
    <lineage>
        <taxon>Bacteria</taxon>
        <taxon>Pseudomonadati</taxon>
        <taxon>Spirochaetota</taxon>
        <taxon>Spirochaetia</taxon>
        <taxon>Leptospirales</taxon>
        <taxon>Leptospiraceae</taxon>
        <taxon>Leptospira</taxon>
    </lineage>
</organism>
<evidence type="ECO:0000313" key="1">
    <source>
        <dbReference type="EMBL" id="EQA35937.1"/>
    </source>
</evidence>
<reference evidence="1 2" key="1">
    <citation type="submission" date="2013-05" db="EMBL/GenBank/DDBJ databases">
        <authorList>
            <person name="Harkins D.M."/>
            <person name="Durkin A.S."/>
            <person name="Brinkac L.M."/>
            <person name="Haft D.H."/>
            <person name="Selengut J.D."/>
            <person name="Sanka R."/>
            <person name="DePew J."/>
            <person name="Purushe J."/>
            <person name="Hartskeerl R.A."/>
            <person name="Ahmed A."/>
            <person name="van der Linden H."/>
            <person name="Goris M.G.A."/>
            <person name="Vinetz J.M."/>
            <person name="Sutton G.G."/>
            <person name="Nierman W.C."/>
            <person name="Fouts D.E."/>
        </authorList>
    </citation>
    <scope>NUCLEOTIDE SEQUENCE [LARGE SCALE GENOMIC DNA]</scope>
    <source>
        <strain evidence="1 2">10</strain>
    </source>
</reference>
<dbReference type="STRING" id="1049790.LEP1GSC047_0432"/>
<gene>
    <name evidence="1" type="ORF">LEP1GSC047_0432</name>
</gene>
<name>V6HA29_9LEPT</name>
<accession>V6HA29</accession>
<proteinExistence type="predicted"/>
<dbReference type="AlphaFoldDB" id="V6HA29"/>
<dbReference type="Proteomes" id="UP000018719">
    <property type="component" value="Unassembled WGS sequence"/>
</dbReference>